<keyword evidence="2" id="KW-0479">Metal-binding</keyword>
<evidence type="ECO:0000256" key="2">
    <source>
        <dbReference type="RuleBase" id="RU000461"/>
    </source>
</evidence>
<dbReference type="GO" id="GO:0016705">
    <property type="term" value="F:oxidoreductase activity, acting on paired donors, with incorporation or reduction of molecular oxygen"/>
    <property type="evidence" value="ECO:0007669"/>
    <property type="project" value="InterPro"/>
</dbReference>
<dbReference type="InterPro" id="IPR002397">
    <property type="entry name" value="Cyt_P450_B"/>
</dbReference>
<keyword evidence="2" id="KW-0349">Heme</keyword>
<dbReference type="AlphaFoldDB" id="A0A2R8AQ98"/>
<gene>
    <name evidence="3" type="primary">aziB1</name>
    <name evidence="3" type="ORF">PRI8871_00788</name>
</gene>
<comment type="similarity">
    <text evidence="1 2">Belongs to the cytochrome P450 family.</text>
</comment>
<evidence type="ECO:0000313" key="4">
    <source>
        <dbReference type="Proteomes" id="UP000244904"/>
    </source>
</evidence>
<keyword evidence="2 3" id="KW-0560">Oxidoreductase</keyword>
<dbReference type="Gene3D" id="1.10.630.10">
    <property type="entry name" value="Cytochrome P450"/>
    <property type="match status" value="1"/>
</dbReference>
<dbReference type="PROSITE" id="PS00086">
    <property type="entry name" value="CYTOCHROME_P450"/>
    <property type="match status" value="1"/>
</dbReference>
<organism evidence="3 4">
    <name type="scientific">Pseudoprimorskyibacter insulae</name>
    <dbReference type="NCBI Taxonomy" id="1695997"/>
    <lineage>
        <taxon>Bacteria</taxon>
        <taxon>Pseudomonadati</taxon>
        <taxon>Pseudomonadota</taxon>
        <taxon>Alphaproteobacteria</taxon>
        <taxon>Rhodobacterales</taxon>
        <taxon>Paracoccaceae</taxon>
        <taxon>Pseudoprimorskyibacter</taxon>
    </lineage>
</organism>
<proteinExistence type="inferred from homology"/>
<dbReference type="Proteomes" id="UP000244904">
    <property type="component" value="Unassembled WGS sequence"/>
</dbReference>
<dbReference type="InterPro" id="IPR001128">
    <property type="entry name" value="Cyt_P450"/>
</dbReference>
<dbReference type="RefSeq" id="WP_108884860.1">
    <property type="nucleotide sequence ID" value="NZ_OMOJ01000001.1"/>
</dbReference>
<dbReference type="EMBL" id="OMOJ01000001">
    <property type="protein sequence ID" value="SPF78195.1"/>
    <property type="molecule type" value="Genomic_DNA"/>
</dbReference>
<dbReference type="Pfam" id="PF00067">
    <property type="entry name" value="p450"/>
    <property type="match status" value="1"/>
</dbReference>
<evidence type="ECO:0000313" key="3">
    <source>
        <dbReference type="EMBL" id="SPF78195.1"/>
    </source>
</evidence>
<dbReference type="SUPFAM" id="SSF48264">
    <property type="entry name" value="Cytochrome P450"/>
    <property type="match status" value="1"/>
</dbReference>
<dbReference type="PANTHER" id="PTHR46696">
    <property type="entry name" value="P450, PUTATIVE (EUROFUNG)-RELATED"/>
    <property type="match status" value="1"/>
</dbReference>
<protein>
    <submittedName>
        <fullName evidence="3">5-methyl-1-naphthoate 3-hydroxylase</fullName>
        <ecNumber evidence="3">1.14.13.189</ecNumber>
    </submittedName>
</protein>
<dbReference type="InterPro" id="IPR017972">
    <property type="entry name" value="Cyt_P450_CS"/>
</dbReference>
<dbReference type="GO" id="GO:0004497">
    <property type="term" value="F:monooxygenase activity"/>
    <property type="evidence" value="ECO:0007669"/>
    <property type="project" value="UniProtKB-KW"/>
</dbReference>
<dbReference type="EC" id="1.14.13.189" evidence="3"/>
<evidence type="ECO:0000256" key="1">
    <source>
        <dbReference type="ARBA" id="ARBA00010617"/>
    </source>
</evidence>
<dbReference type="OrthoDB" id="9801155at2"/>
<accession>A0A2R8AQ98</accession>
<sequence>MASDITDELKPDWDPIGDAELADYPAAHERLRSAAPVAWSNRWGGFYTLMRYADVVAASRDPETFTATRMTVIPSSPRKGLPRLPLQKDPPESDRYRKGLNLFFKENKIRTYEPALRALSERLFADLLAQDGPIDFARQFAEPFTQGALGILIGLDEAEAHEVGRLSHEYVEAVQSEDLPRAGGLSRQVDEFAVRLVENRQTAPRDPETDIVTGLMGYEAEGGRYTAEELSGMVRLMLIGGHVVPRNFLCSVAWHMATHPDHLARRRDDPALEKPLIEELLRFYSSNQALVRVATKDTAIGDTPIHQGCPVALNFLSANRDADVFDDPMSFVPDRKPNRHVAFGIGPHMCLGVAMAKLQTRITLDTLLSAPKLALHGDAVWARWTEYGVTSLRLTLR</sequence>
<name>A0A2R8AQ98_9RHOB</name>
<keyword evidence="2" id="KW-0408">Iron</keyword>
<dbReference type="GO" id="GO:0020037">
    <property type="term" value="F:heme binding"/>
    <property type="evidence" value="ECO:0007669"/>
    <property type="project" value="InterPro"/>
</dbReference>
<dbReference type="PRINTS" id="PR00359">
    <property type="entry name" value="BP450"/>
</dbReference>
<dbReference type="GO" id="GO:0005506">
    <property type="term" value="F:iron ion binding"/>
    <property type="evidence" value="ECO:0007669"/>
    <property type="project" value="InterPro"/>
</dbReference>
<reference evidence="4" key="1">
    <citation type="submission" date="2018-03" db="EMBL/GenBank/DDBJ databases">
        <authorList>
            <person name="Rodrigo-Torres L."/>
            <person name="Arahal R. D."/>
            <person name="Lucena T."/>
        </authorList>
    </citation>
    <scope>NUCLEOTIDE SEQUENCE [LARGE SCALE GENOMIC DNA]</scope>
    <source>
        <strain evidence="4">CECT 8871</strain>
    </source>
</reference>
<dbReference type="PANTHER" id="PTHR46696:SF6">
    <property type="entry name" value="P450, PUTATIVE (EUROFUNG)-RELATED"/>
    <property type="match status" value="1"/>
</dbReference>
<keyword evidence="4" id="KW-1185">Reference proteome</keyword>
<dbReference type="InterPro" id="IPR036396">
    <property type="entry name" value="Cyt_P450_sf"/>
</dbReference>
<keyword evidence="2" id="KW-0503">Monooxygenase</keyword>